<feature type="domain" description="Galectin" evidence="3">
    <location>
        <begin position="17"/>
        <end position="150"/>
    </location>
</feature>
<dbReference type="Gene3D" id="2.60.120.200">
    <property type="match status" value="2"/>
</dbReference>
<evidence type="ECO:0000259" key="3">
    <source>
        <dbReference type="PROSITE" id="PS51304"/>
    </source>
</evidence>
<dbReference type="PROSITE" id="PS51304">
    <property type="entry name" value="GALECTIN"/>
    <property type="match status" value="2"/>
</dbReference>
<dbReference type="InterPro" id="IPR013320">
    <property type="entry name" value="ConA-like_dom_sf"/>
</dbReference>
<dbReference type="SMART" id="SM00276">
    <property type="entry name" value="GLECT"/>
    <property type="match status" value="2"/>
</dbReference>
<dbReference type="CDD" id="cd00070">
    <property type="entry name" value="GLECT"/>
    <property type="match status" value="2"/>
</dbReference>
<dbReference type="PANTHER" id="PTHR11346:SF111">
    <property type="entry name" value="GALECTIN-12"/>
    <property type="match status" value="1"/>
</dbReference>
<dbReference type="SUPFAM" id="SSF49899">
    <property type="entry name" value="Concanavalin A-like lectins/glucanases"/>
    <property type="match status" value="2"/>
</dbReference>
<name>A0A6G0I4S6_LARCR</name>
<dbReference type="EMBL" id="REGW02000014">
    <property type="protein sequence ID" value="KAE8286479.1"/>
    <property type="molecule type" value="Genomic_DNA"/>
</dbReference>
<evidence type="ECO:0000313" key="5">
    <source>
        <dbReference type="Proteomes" id="UP000424527"/>
    </source>
</evidence>
<dbReference type="FunFam" id="2.60.120.200:FF:000078">
    <property type="entry name" value="Galectin"/>
    <property type="match status" value="1"/>
</dbReference>
<accession>A0A6G0I4S6</accession>
<evidence type="ECO:0000313" key="4">
    <source>
        <dbReference type="EMBL" id="KAE8286479.1"/>
    </source>
</evidence>
<dbReference type="InterPro" id="IPR001079">
    <property type="entry name" value="Galectin_CRD"/>
</dbReference>
<evidence type="ECO:0000256" key="2">
    <source>
        <dbReference type="RuleBase" id="RU102079"/>
    </source>
</evidence>
<dbReference type="Proteomes" id="UP000424527">
    <property type="component" value="Unassembled WGS sequence"/>
</dbReference>
<dbReference type="AlphaFoldDB" id="A0A6G0I4S6"/>
<dbReference type="SMART" id="SM00908">
    <property type="entry name" value="Gal-bind_lectin"/>
    <property type="match status" value="2"/>
</dbReference>
<dbReference type="InterPro" id="IPR044156">
    <property type="entry name" value="Galectin-like"/>
</dbReference>
<keyword evidence="5" id="KW-1185">Reference proteome</keyword>
<dbReference type="GO" id="GO:0030246">
    <property type="term" value="F:carbohydrate binding"/>
    <property type="evidence" value="ECO:0007669"/>
    <property type="project" value="UniProtKB-UniRule"/>
</dbReference>
<keyword evidence="1 2" id="KW-0430">Lectin</keyword>
<feature type="domain" description="Galectin" evidence="3">
    <location>
        <begin position="180"/>
        <end position="311"/>
    </location>
</feature>
<comment type="caution">
    <text evidence="4">The sequence shown here is derived from an EMBL/GenBank/DDBJ whole genome shotgun (WGS) entry which is preliminary data.</text>
</comment>
<proteinExistence type="predicted"/>
<gene>
    <name evidence="4" type="ORF">D5F01_LYC14414</name>
</gene>
<dbReference type="Pfam" id="PF00337">
    <property type="entry name" value="Gal-bind_lectin"/>
    <property type="match status" value="2"/>
</dbReference>
<evidence type="ECO:0000256" key="1">
    <source>
        <dbReference type="ARBA" id="ARBA00022734"/>
    </source>
</evidence>
<dbReference type="PANTHER" id="PTHR11346">
    <property type="entry name" value="GALECTIN"/>
    <property type="match status" value="1"/>
</dbReference>
<organism evidence="4 5">
    <name type="scientific">Larimichthys crocea</name>
    <name type="common">Large yellow croaker</name>
    <name type="synonym">Pseudosciaena crocea</name>
    <dbReference type="NCBI Taxonomy" id="215358"/>
    <lineage>
        <taxon>Eukaryota</taxon>
        <taxon>Metazoa</taxon>
        <taxon>Chordata</taxon>
        <taxon>Craniata</taxon>
        <taxon>Vertebrata</taxon>
        <taxon>Euteleostomi</taxon>
        <taxon>Actinopterygii</taxon>
        <taxon>Neopterygii</taxon>
        <taxon>Teleostei</taxon>
        <taxon>Neoteleostei</taxon>
        <taxon>Acanthomorphata</taxon>
        <taxon>Eupercaria</taxon>
        <taxon>Sciaenidae</taxon>
        <taxon>Larimichthys</taxon>
    </lineage>
</organism>
<reference evidence="4 5" key="1">
    <citation type="submission" date="2019-07" db="EMBL/GenBank/DDBJ databases">
        <title>Chromosome genome assembly for large yellow croaker.</title>
        <authorList>
            <person name="Xiao S."/>
        </authorList>
    </citation>
    <scope>NUCLEOTIDE SEQUENCE [LARGE SCALE GENOMIC DNA]</scope>
    <source>
        <strain evidence="4">JMULYC20181020</strain>
        <tissue evidence="4">Muscle</tissue>
    </source>
</reference>
<dbReference type="GO" id="GO:0005737">
    <property type="term" value="C:cytoplasm"/>
    <property type="evidence" value="ECO:0007669"/>
    <property type="project" value="TreeGrafter"/>
</dbReference>
<protein>
    <recommendedName>
        <fullName evidence="2">Galectin</fullName>
    </recommendedName>
</protein>
<sequence length="314" mass="34383">MSPPEPRQTFRSPMIPFSGTIQGGLLPGEMVLIKGSVPSDSDRFQVDFTCGSSVKPRADVAFHFNPRFKRSPCVVCNTLRDERWGREEILYQLPLAAGAPFEIIVLVLEDKFKVAVNGAHLLEYKHRVELERVDTLSISGKVQVEAIGVLPRATSVSPAASLNSLQSEIKPITGEQSVPFRGELVKGLSVGRSIAVKVETTEQAQSFCVNLRVSGSSDIALHLNPRLNKGVFVRNSFLSECWGPEERKLSSFPFRGGQYYEVAQSTTAFNSSLILTFLQLAVFLCRSSSSATLSTSKSLLMGFTSWTTSTGSRT</sequence>